<dbReference type="AlphaFoldDB" id="Q489E5"/>
<keyword evidence="2" id="KW-0732">Signal</keyword>
<gene>
    <name evidence="3" type="ordered locus">CPS_0569</name>
</gene>
<name>Q489E5_COLP3</name>
<evidence type="ECO:0000313" key="3">
    <source>
        <dbReference type="EMBL" id="AAZ28515.1"/>
    </source>
</evidence>
<dbReference type="RefSeq" id="WP_011041419.1">
    <property type="nucleotide sequence ID" value="NC_003910.7"/>
</dbReference>
<dbReference type="KEGG" id="cps:CPS_0569"/>
<dbReference type="InterPro" id="IPR010344">
    <property type="entry name" value="YbjH"/>
</dbReference>
<dbReference type="HOGENOM" id="CLU_386313_0_0_6"/>
<evidence type="ECO:0000256" key="1">
    <source>
        <dbReference type="SAM" id="MobiDB-lite"/>
    </source>
</evidence>
<dbReference type="Proteomes" id="UP000000547">
    <property type="component" value="Chromosome"/>
</dbReference>
<evidence type="ECO:0000256" key="2">
    <source>
        <dbReference type="SAM" id="SignalP"/>
    </source>
</evidence>
<organism evidence="3 4">
    <name type="scientific">Colwellia psychrerythraea (strain 34H / ATCC BAA-681)</name>
    <name type="common">Vibrio psychroerythus</name>
    <dbReference type="NCBI Taxonomy" id="167879"/>
    <lineage>
        <taxon>Bacteria</taxon>
        <taxon>Pseudomonadati</taxon>
        <taxon>Pseudomonadota</taxon>
        <taxon>Gammaproteobacteria</taxon>
        <taxon>Alteromonadales</taxon>
        <taxon>Colwelliaceae</taxon>
        <taxon>Colwellia</taxon>
    </lineage>
</organism>
<feature type="signal peptide" evidence="2">
    <location>
        <begin position="1"/>
        <end position="19"/>
    </location>
</feature>
<dbReference type="EMBL" id="CP000083">
    <property type="protein sequence ID" value="AAZ28515.1"/>
    <property type="molecule type" value="Genomic_DNA"/>
</dbReference>
<protein>
    <recommendedName>
        <fullName evidence="5">Lipoprotein</fullName>
    </recommendedName>
</protein>
<feature type="region of interest" description="Disordered" evidence="1">
    <location>
        <begin position="237"/>
        <end position="269"/>
    </location>
</feature>
<evidence type="ECO:0008006" key="5">
    <source>
        <dbReference type="Google" id="ProtNLM"/>
    </source>
</evidence>
<feature type="compositionally biased region" description="Polar residues" evidence="1">
    <location>
        <begin position="239"/>
        <end position="249"/>
    </location>
</feature>
<reference evidence="3" key="1">
    <citation type="journal article" date="2005" name="Proc. Natl. Acad. Sci. U.S.A.">
        <title>The psychrophilic lifestyle as revealed by the genome sequence of Colwellia psychrerythraea 34H through genomic and proteomic analyses.</title>
        <authorList>
            <person name="Methe B.A."/>
            <person name="Nelson K.E."/>
            <person name="Deming J.W."/>
            <person name="Momen B."/>
            <person name="Melamud E."/>
            <person name="Zhang X."/>
            <person name="Moult J."/>
            <person name="Madupu R."/>
            <person name="Nelson W.C."/>
            <person name="Dodson R.J."/>
            <person name="Brinkac L.M."/>
            <person name="Daugherty S.C."/>
            <person name="Durkin A.S."/>
            <person name="DeBoy R.T."/>
            <person name="Kolonay J.F."/>
            <person name="Sullivan S.A."/>
            <person name="Zhou L."/>
            <person name="Davidsen T.M."/>
            <person name="Wu M."/>
            <person name="Huston A.L."/>
            <person name="Lewis M."/>
            <person name="Weaver B."/>
            <person name="Weidman J.F."/>
            <person name="Khouri H."/>
            <person name="Utterback T.R."/>
            <person name="Feldblyum T.V."/>
            <person name="Fraser C.M."/>
        </authorList>
    </citation>
    <scope>NUCLEOTIDE SEQUENCE [LARGE SCALE GENOMIC DNA]</scope>
    <source>
        <strain evidence="3">34H</strain>
    </source>
</reference>
<feature type="chain" id="PRO_5004234505" description="Lipoprotein" evidence="2">
    <location>
        <begin position="20"/>
        <end position="694"/>
    </location>
</feature>
<proteinExistence type="predicted"/>
<dbReference type="Pfam" id="PF06082">
    <property type="entry name" value="YjbH"/>
    <property type="match status" value="1"/>
</dbReference>
<evidence type="ECO:0000313" key="4">
    <source>
        <dbReference type="Proteomes" id="UP000000547"/>
    </source>
</evidence>
<sequence length="694" mass="78188">MKRCILLALALLPSITVTAEPEATMSFQGYSGLINTPTATLFEEGKFFFQYGNQVETRTGAGYRNGDNYNFGVGLWKYVEVSGRLADYKHGSEDGLTDLSANIKLGIPFIPKDWFSLAVGIQDVGGAANFYDAKYAVASKNIFEAVNLSLGIGTSVSTEDRLNGFFAGIEWQPYNWVKLSAEYDAADTQFGLHLSSPKGWLYSGVQLTSDILVSSTNQALKDDFYYGLGFTIPLGGEGNQSNNNNRMTASSHESSHLDDLDSGAASPSGTAERLRVKELLVKEGFEAISIGETDGNTLYVELENHVYNRNQIDGLGVVLGVISKQVQHNYANFKLVLKERQIPILVVKGSLAEYDAFLRDNQPLKLDISTDTFGSQRRDSTLDLNDANSIWFKPRFTFWPGLVTRVGTEFGTFDASLALISHVEVPLWPGAAVTAQHTKQVAETKNFEDGEYFSDYKQKTGLKEYSFHQTFSLPYSIKNMSSVGRYRDTYDYLSNEVRWQSYGGSHKINLFTARYENQEPPEREHYNGCNILFPACWKEAEPLQRDVVIAKYLYYNAHFNASAEMQVGQFWQQDKGVVVKLERMFGDVTLNLTYKDTKVDNEEANQFIGLGFSIPLTPRKDYNNKYFQVRGKPKWRYSVNTLVGKDHNRLTPGTGDTSQRFYNLDSAFYNNNRLSSEYIYGNANRLREAYYHAR</sequence>
<accession>Q489E5</accession>